<dbReference type="Pfam" id="PF00512">
    <property type="entry name" value="HisKA"/>
    <property type="match status" value="1"/>
</dbReference>
<dbReference type="SMART" id="SM00091">
    <property type="entry name" value="PAS"/>
    <property type="match status" value="2"/>
</dbReference>
<dbReference type="GO" id="GO:0000155">
    <property type="term" value="F:phosphorelay sensor kinase activity"/>
    <property type="evidence" value="ECO:0007669"/>
    <property type="project" value="InterPro"/>
</dbReference>
<keyword evidence="3" id="KW-0808">Transferase</keyword>
<dbReference type="PROSITE" id="PS50109">
    <property type="entry name" value="HIS_KIN"/>
    <property type="match status" value="1"/>
</dbReference>
<dbReference type="Gene3D" id="3.30.565.10">
    <property type="entry name" value="Histidine kinase-like ATPase, C-terminal domain"/>
    <property type="match status" value="1"/>
</dbReference>
<dbReference type="Pfam" id="PF02518">
    <property type="entry name" value="HATPase_c"/>
    <property type="match status" value="1"/>
</dbReference>
<keyword evidence="5" id="KW-0902">Two-component regulatory system</keyword>
<dbReference type="CDD" id="cd00130">
    <property type="entry name" value="PAS"/>
    <property type="match status" value="2"/>
</dbReference>
<dbReference type="InterPro" id="IPR036890">
    <property type="entry name" value="HATPase_C_sf"/>
</dbReference>
<evidence type="ECO:0000313" key="9">
    <source>
        <dbReference type="Proteomes" id="UP000198856"/>
    </source>
</evidence>
<gene>
    <name evidence="8" type="ORF">SAMN05216226_104189</name>
</gene>
<dbReference type="CDD" id="cd00075">
    <property type="entry name" value="HATPase"/>
    <property type="match status" value="1"/>
</dbReference>
<dbReference type="InterPro" id="IPR035965">
    <property type="entry name" value="PAS-like_dom_sf"/>
</dbReference>
<dbReference type="SMART" id="SM00388">
    <property type="entry name" value="HisKA"/>
    <property type="match status" value="1"/>
</dbReference>
<dbReference type="CDD" id="cd00082">
    <property type="entry name" value="HisKA"/>
    <property type="match status" value="1"/>
</dbReference>
<dbReference type="SMART" id="SM00387">
    <property type="entry name" value="HATPase_c"/>
    <property type="match status" value="1"/>
</dbReference>
<evidence type="ECO:0000256" key="3">
    <source>
        <dbReference type="ARBA" id="ARBA00022679"/>
    </source>
</evidence>
<dbReference type="InterPro" id="IPR036097">
    <property type="entry name" value="HisK_dim/P_sf"/>
</dbReference>
<dbReference type="Pfam" id="PF08448">
    <property type="entry name" value="PAS_4"/>
    <property type="match status" value="1"/>
</dbReference>
<dbReference type="PANTHER" id="PTHR43711:SF1">
    <property type="entry name" value="HISTIDINE KINASE 1"/>
    <property type="match status" value="1"/>
</dbReference>
<dbReference type="InterPro" id="IPR000014">
    <property type="entry name" value="PAS"/>
</dbReference>
<evidence type="ECO:0000256" key="2">
    <source>
        <dbReference type="ARBA" id="ARBA00012438"/>
    </source>
</evidence>
<keyword evidence="9" id="KW-1185">Reference proteome</keyword>
<dbReference type="Gene3D" id="3.30.450.20">
    <property type="entry name" value="PAS domain"/>
    <property type="match status" value="2"/>
</dbReference>
<dbReference type="InterPro" id="IPR029016">
    <property type="entry name" value="GAF-like_dom_sf"/>
</dbReference>
<dbReference type="SUPFAM" id="SSF55874">
    <property type="entry name" value="ATPase domain of HSP90 chaperone/DNA topoisomerase II/histidine kinase"/>
    <property type="match status" value="1"/>
</dbReference>
<proteinExistence type="predicted"/>
<dbReference type="Gene3D" id="1.10.287.130">
    <property type="match status" value="1"/>
</dbReference>
<feature type="domain" description="PAS" evidence="7">
    <location>
        <begin position="234"/>
        <end position="304"/>
    </location>
</feature>
<evidence type="ECO:0000313" key="8">
    <source>
        <dbReference type="EMBL" id="SDJ51709.1"/>
    </source>
</evidence>
<evidence type="ECO:0000256" key="1">
    <source>
        <dbReference type="ARBA" id="ARBA00000085"/>
    </source>
</evidence>
<dbReference type="InterPro" id="IPR003594">
    <property type="entry name" value="HATPase_dom"/>
</dbReference>
<dbReference type="NCBIfam" id="TIGR00229">
    <property type="entry name" value="sensory_box"/>
    <property type="match status" value="1"/>
</dbReference>
<dbReference type="PANTHER" id="PTHR43711">
    <property type="entry name" value="TWO-COMPONENT HISTIDINE KINASE"/>
    <property type="match status" value="1"/>
</dbReference>
<dbReference type="RefSeq" id="WP_092700455.1">
    <property type="nucleotide sequence ID" value="NZ_FNFC01000004.1"/>
</dbReference>
<dbReference type="InterPro" id="IPR003661">
    <property type="entry name" value="HisK_dim/P_dom"/>
</dbReference>
<dbReference type="OrthoDB" id="342253at2157"/>
<feature type="domain" description="Histidine kinase" evidence="6">
    <location>
        <begin position="515"/>
        <end position="717"/>
    </location>
</feature>
<evidence type="ECO:0000256" key="4">
    <source>
        <dbReference type="ARBA" id="ARBA00022777"/>
    </source>
</evidence>
<organism evidence="8 9">
    <name type="scientific">Halovenus aranensis</name>
    <dbReference type="NCBI Taxonomy" id="890420"/>
    <lineage>
        <taxon>Archaea</taxon>
        <taxon>Methanobacteriati</taxon>
        <taxon>Methanobacteriota</taxon>
        <taxon>Stenosarchaea group</taxon>
        <taxon>Halobacteria</taxon>
        <taxon>Halobacteriales</taxon>
        <taxon>Haloarculaceae</taxon>
        <taxon>Halovenus</taxon>
    </lineage>
</organism>
<dbReference type="InterPro" id="IPR005467">
    <property type="entry name" value="His_kinase_dom"/>
</dbReference>
<protein>
    <recommendedName>
        <fullName evidence="2">histidine kinase</fullName>
        <ecNumber evidence="2">2.7.13.3</ecNumber>
    </recommendedName>
</protein>
<dbReference type="InterPro" id="IPR050736">
    <property type="entry name" value="Sensor_HK_Regulatory"/>
</dbReference>
<dbReference type="Proteomes" id="UP000198856">
    <property type="component" value="Unassembled WGS sequence"/>
</dbReference>
<dbReference type="AlphaFoldDB" id="A0A1G8UD58"/>
<name>A0A1G8UD58_9EURY</name>
<dbReference type="STRING" id="890420.SAMN05216226_104189"/>
<dbReference type="SUPFAM" id="SSF55781">
    <property type="entry name" value="GAF domain-like"/>
    <property type="match status" value="1"/>
</dbReference>
<dbReference type="Pfam" id="PF13426">
    <property type="entry name" value="PAS_9"/>
    <property type="match status" value="1"/>
</dbReference>
<dbReference type="InterPro" id="IPR013656">
    <property type="entry name" value="PAS_4"/>
</dbReference>
<dbReference type="Gene3D" id="3.30.450.40">
    <property type="match status" value="1"/>
</dbReference>
<dbReference type="EMBL" id="FNFC01000004">
    <property type="protein sequence ID" value="SDJ51709.1"/>
    <property type="molecule type" value="Genomic_DNA"/>
</dbReference>
<evidence type="ECO:0000259" key="7">
    <source>
        <dbReference type="PROSITE" id="PS50112"/>
    </source>
</evidence>
<dbReference type="EC" id="2.7.13.3" evidence="2"/>
<keyword evidence="4" id="KW-0418">Kinase</keyword>
<evidence type="ECO:0000259" key="6">
    <source>
        <dbReference type="PROSITE" id="PS50109"/>
    </source>
</evidence>
<reference evidence="8 9" key="1">
    <citation type="submission" date="2016-10" db="EMBL/GenBank/DDBJ databases">
        <authorList>
            <person name="de Groot N.N."/>
        </authorList>
    </citation>
    <scope>NUCLEOTIDE SEQUENCE [LARGE SCALE GENOMIC DNA]</scope>
    <source>
        <strain evidence="8 9">IBRC-M10015</strain>
    </source>
</reference>
<accession>A0A1G8UD58</accession>
<sequence length="723" mass="80829">MREPLVVAYVGDEQHGLDIVSGLDQRLERPARVVTTQLDRLRSVLTDDRIDCVLCGPALSDGDLQQAVFDTVDARAVPIFELTGEVAAVPERVEIHHLDPSAPPQVNAQTLLSEVLDSTEEQRLARGPYHYLAVDTEDDIIDWDPDLASWTGWAPREALGTSLWEVFPEWTDSDLAAACQELRESGGETDVRVFHDETRKWLHAQVVSHGRGGLEVYLLDVTEFQNAGGKIEGTGARFEETLDRITDAFFALDTKERFVFLNSQAEFLLDVDAKDVTGVRFWDAFPAAVSTEFYQEFNRAIETQEPTSFEEFYRPLGRWFEVNAYPSNDGLSVFLRDITEQVTLQENLEQLHDVTRDLVVAESDREIAECAVAATEEILDFPMVAVWRYENSTDTLDPLAWSDEIDERVGRMDSLGRDSEFIWEVYETGESRNMGFIPATTATSHHPGKVSSELLVRAGEYGVLGAYSDERDAFEQTDIRLFKILASTVESALRRAERERQLARQNERLNDFASIVSHDLRNPINVASSHLELARLSEEPGENLDKIEQSLFRMESLIEDILARARGDEEMEKEQLSLGKAAQQAWESVDTETATLKLDGDAHFTADPDRIQQLFENLFRNAVEHAGPEADSTQGTDGVTIRVGTTEDGFYVADDGPGIPEDQRDEIFEQGVTHATEGTGYGLAIVADIADGHGWEVGVTDSAEGGARFEIDNVYSLRDPQEV</sequence>
<dbReference type="SUPFAM" id="SSF47384">
    <property type="entry name" value="Homodimeric domain of signal transducing histidine kinase"/>
    <property type="match status" value="1"/>
</dbReference>
<dbReference type="SUPFAM" id="SSF55785">
    <property type="entry name" value="PYP-like sensor domain (PAS domain)"/>
    <property type="match status" value="2"/>
</dbReference>
<dbReference type="PROSITE" id="PS50112">
    <property type="entry name" value="PAS"/>
    <property type="match status" value="1"/>
</dbReference>
<evidence type="ECO:0000256" key="5">
    <source>
        <dbReference type="ARBA" id="ARBA00023012"/>
    </source>
</evidence>
<comment type="catalytic activity">
    <reaction evidence="1">
        <text>ATP + protein L-histidine = ADP + protein N-phospho-L-histidine.</text>
        <dbReference type="EC" id="2.7.13.3"/>
    </reaction>
</comment>